<evidence type="ECO:0000313" key="3">
    <source>
        <dbReference type="Proteomes" id="UP000602124"/>
    </source>
</evidence>
<dbReference type="RefSeq" id="WP_198876681.1">
    <property type="nucleotide sequence ID" value="NZ_JAEKMH010000002.1"/>
</dbReference>
<dbReference type="InterPro" id="IPR001466">
    <property type="entry name" value="Beta-lactam-related"/>
</dbReference>
<evidence type="ECO:0000313" key="2">
    <source>
        <dbReference type="EMBL" id="MBJ3785506.1"/>
    </source>
</evidence>
<feature type="domain" description="Beta-lactamase-related" evidence="1">
    <location>
        <begin position="165"/>
        <end position="434"/>
    </location>
</feature>
<name>A0A934MMA5_9HYPH</name>
<dbReference type="GO" id="GO:0016787">
    <property type="term" value="F:hydrolase activity"/>
    <property type="evidence" value="ECO:0007669"/>
    <property type="project" value="UniProtKB-KW"/>
</dbReference>
<keyword evidence="3" id="KW-1185">Reference proteome</keyword>
<protein>
    <submittedName>
        <fullName evidence="2">Serine hydrolase</fullName>
    </submittedName>
</protein>
<accession>A0A934MMA5</accession>
<evidence type="ECO:0000259" key="1">
    <source>
        <dbReference type="Pfam" id="PF00144"/>
    </source>
</evidence>
<dbReference type="PANTHER" id="PTHR43283:SF7">
    <property type="entry name" value="BETA-LACTAMASE-RELATED DOMAIN-CONTAINING PROTEIN"/>
    <property type="match status" value="1"/>
</dbReference>
<dbReference type="Proteomes" id="UP000602124">
    <property type="component" value="Unassembled WGS sequence"/>
</dbReference>
<proteinExistence type="predicted"/>
<gene>
    <name evidence="2" type="ORF">JEQ47_12290</name>
</gene>
<dbReference type="PANTHER" id="PTHR43283">
    <property type="entry name" value="BETA-LACTAMASE-RELATED"/>
    <property type="match status" value="1"/>
</dbReference>
<dbReference type="AlphaFoldDB" id="A0A934MMA5"/>
<dbReference type="Gene3D" id="3.40.710.10">
    <property type="entry name" value="DD-peptidase/beta-lactamase superfamily"/>
    <property type="match status" value="1"/>
</dbReference>
<keyword evidence="2" id="KW-0378">Hydrolase</keyword>
<sequence>MRFLLSGLKWLLAVLLVAVLGLALWLVVAPPAVIRVASGYAAKIVCSNVHIAGRDAGDVMTNDVQAPGHWLLRYMAVDNDPEARTTRVALLGLFGRSVAVARDGLGCVSLPGGATAQSAALAPLSPASASAELPWPGGNAAPLATDPLVAAILDDPALTGPGMRAVVVVRDGQLVAERYASGFDASTPLLGWSMTKSVTAGLIGTLVGAGRMDVAATNLFEAWEADERARISVADLMSMSSGLEFNEDYGDVTDVTRMLFLEPDMTEFAADKPLRAPAGEAFSYSSGTTVLLSALWQEAAGGGEAALAWPRLALFDPIGMSSAVLETDAAGTYVGSSFLYATARDWARYGLLLLDDGVWNGNRILPEGYVSWMSEPAPASNGLYGRGQVWMQGPGDDEAGEVALGIPADAFWMLGHDGQSIAVIPSADMVVVRLGLTPSGLGYRPEPMVGALVKALAGT</sequence>
<dbReference type="InterPro" id="IPR050789">
    <property type="entry name" value="Diverse_Enzym_Activities"/>
</dbReference>
<organism evidence="2 3">
    <name type="scientific">Devosia sediminis</name>
    <dbReference type="NCBI Taxonomy" id="2798801"/>
    <lineage>
        <taxon>Bacteria</taxon>
        <taxon>Pseudomonadati</taxon>
        <taxon>Pseudomonadota</taxon>
        <taxon>Alphaproteobacteria</taxon>
        <taxon>Hyphomicrobiales</taxon>
        <taxon>Devosiaceae</taxon>
        <taxon>Devosia</taxon>
    </lineage>
</organism>
<reference evidence="2" key="1">
    <citation type="submission" date="2020-12" db="EMBL/GenBank/DDBJ databases">
        <title>Devosia sp. MSA67 isolated from Mo River.</title>
        <authorList>
            <person name="Ma F."/>
            <person name="Zi Z."/>
        </authorList>
    </citation>
    <scope>NUCLEOTIDE SEQUENCE</scope>
    <source>
        <strain evidence="2">MSA67</strain>
    </source>
</reference>
<dbReference type="InterPro" id="IPR012338">
    <property type="entry name" value="Beta-lactam/transpept-like"/>
</dbReference>
<comment type="caution">
    <text evidence="2">The sequence shown here is derived from an EMBL/GenBank/DDBJ whole genome shotgun (WGS) entry which is preliminary data.</text>
</comment>
<dbReference type="Pfam" id="PF00144">
    <property type="entry name" value="Beta-lactamase"/>
    <property type="match status" value="1"/>
</dbReference>
<dbReference type="SUPFAM" id="SSF56601">
    <property type="entry name" value="beta-lactamase/transpeptidase-like"/>
    <property type="match status" value="1"/>
</dbReference>
<dbReference type="EMBL" id="JAEKMH010000002">
    <property type="protein sequence ID" value="MBJ3785506.1"/>
    <property type="molecule type" value="Genomic_DNA"/>
</dbReference>